<dbReference type="Proteomes" id="UP001153636">
    <property type="component" value="Chromosome 4"/>
</dbReference>
<evidence type="ECO:0000313" key="4">
    <source>
        <dbReference type="Proteomes" id="UP001153636"/>
    </source>
</evidence>
<evidence type="ECO:0000259" key="2">
    <source>
        <dbReference type="PROSITE" id="PS51029"/>
    </source>
</evidence>
<protein>
    <recommendedName>
        <fullName evidence="2">MADF domain-containing protein</fullName>
    </recommendedName>
</protein>
<reference evidence="3" key="1">
    <citation type="submission" date="2022-01" db="EMBL/GenBank/DDBJ databases">
        <authorList>
            <person name="King R."/>
        </authorList>
    </citation>
    <scope>NUCLEOTIDE SEQUENCE</scope>
</reference>
<organism evidence="3 4">
    <name type="scientific">Psylliodes chrysocephalus</name>
    <dbReference type="NCBI Taxonomy" id="3402493"/>
    <lineage>
        <taxon>Eukaryota</taxon>
        <taxon>Metazoa</taxon>
        <taxon>Ecdysozoa</taxon>
        <taxon>Arthropoda</taxon>
        <taxon>Hexapoda</taxon>
        <taxon>Insecta</taxon>
        <taxon>Pterygota</taxon>
        <taxon>Neoptera</taxon>
        <taxon>Endopterygota</taxon>
        <taxon>Coleoptera</taxon>
        <taxon>Polyphaga</taxon>
        <taxon>Cucujiformia</taxon>
        <taxon>Chrysomeloidea</taxon>
        <taxon>Chrysomelidae</taxon>
        <taxon>Galerucinae</taxon>
        <taxon>Alticini</taxon>
        <taxon>Psylliodes</taxon>
    </lineage>
</organism>
<dbReference type="Pfam" id="PF10545">
    <property type="entry name" value="MADF_DNA_bdg"/>
    <property type="match status" value="1"/>
</dbReference>
<dbReference type="AlphaFoldDB" id="A0A9P0GH28"/>
<keyword evidence="4" id="KW-1185">Reference proteome</keyword>
<proteinExistence type="predicted"/>
<keyword evidence="1" id="KW-0175">Coiled coil</keyword>
<dbReference type="EMBL" id="OV651816">
    <property type="protein sequence ID" value="CAH1109520.1"/>
    <property type="molecule type" value="Genomic_DNA"/>
</dbReference>
<name>A0A9P0GH28_9CUCU</name>
<dbReference type="SMART" id="SM00595">
    <property type="entry name" value="MADF"/>
    <property type="match status" value="1"/>
</dbReference>
<dbReference type="InterPro" id="IPR006578">
    <property type="entry name" value="MADF-dom"/>
</dbReference>
<gene>
    <name evidence="3" type="ORF">PSYICH_LOCUS10357</name>
</gene>
<evidence type="ECO:0000256" key="1">
    <source>
        <dbReference type="SAM" id="Coils"/>
    </source>
</evidence>
<feature type="domain" description="MADF" evidence="2">
    <location>
        <begin position="13"/>
        <end position="106"/>
    </location>
</feature>
<dbReference type="OrthoDB" id="7408914at2759"/>
<accession>A0A9P0GH28</accession>
<feature type="coiled-coil region" evidence="1">
    <location>
        <begin position="39"/>
        <end position="66"/>
    </location>
</feature>
<sequence>MNNNEWNRESSIQLIELYEERPVLWNPNNNNYHMKTLKYDAWKEIADKVKRNLKDVKQKMTSLLSSFRREKLKIKKGMGTGKGREDIYLSTGLLLKSLAFSWTRINPNTLSKPLRKLKKQTVTMKYSTIQDQK</sequence>
<dbReference type="PANTHER" id="PTHR21505">
    <property type="entry name" value="MADF DOMAIN-CONTAINING PROTEIN-RELATED"/>
    <property type="match status" value="1"/>
</dbReference>
<dbReference type="PROSITE" id="PS51029">
    <property type="entry name" value="MADF"/>
    <property type="match status" value="1"/>
</dbReference>
<dbReference type="PANTHER" id="PTHR21505:SF12">
    <property type="entry name" value="MADF DOMAIN-CONTAINING PROTEIN-RELATED"/>
    <property type="match status" value="1"/>
</dbReference>
<evidence type="ECO:0000313" key="3">
    <source>
        <dbReference type="EMBL" id="CAH1109520.1"/>
    </source>
</evidence>